<dbReference type="RefSeq" id="WP_184146488.1">
    <property type="nucleotide sequence ID" value="NZ_JACHFM010000001.1"/>
</dbReference>
<sequence>MTDTALLSLPRRPAAMLLDFDGVVLVSAEIKTRAFAEIYRDEDPAHVAGIVAYHRAHGGVSRDEKFRHFEATLFHRPADQARVAALSARFTDIVLSAVLAAPFVDGAEDFLEATCDASRLHVISGTPEEELRHIVAARGLERFFHSVVGAPTLKRDAFARILAAEGVAPERALAVGDSTTEFDAARSLGIPFLGIRDEEGGSAFPPDVPVLASLAGAAAALGFA</sequence>
<dbReference type="InterPro" id="IPR036412">
    <property type="entry name" value="HAD-like_sf"/>
</dbReference>
<dbReference type="PANTHER" id="PTHR43434:SF1">
    <property type="entry name" value="PHOSPHOGLYCOLATE PHOSPHATASE"/>
    <property type="match status" value="1"/>
</dbReference>
<keyword evidence="6" id="KW-1185">Reference proteome</keyword>
<protein>
    <recommendedName>
        <fullName evidence="4">phosphoglycolate phosphatase</fullName>
        <ecNumber evidence="4">3.1.3.18</ecNumber>
    </recommendedName>
</protein>
<dbReference type="Pfam" id="PF00702">
    <property type="entry name" value="Hydrolase"/>
    <property type="match status" value="1"/>
</dbReference>
<dbReference type="GO" id="GO:0005829">
    <property type="term" value="C:cytosol"/>
    <property type="evidence" value="ECO:0007669"/>
    <property type="project" value="TreeGrafter"/>
</dbReference>
<dbReference type="InterPro" id="IPR023198">
    <property type="entry name" value="PGP-like_dom2"/>
</dbReference>
<evidence type="ECO:0000313" key="6">
    <source>
        <dbReference type="Proteomes" id="UP000549457"/>
    </source>
</evidence>
<evidence type="ECO:0000256" key="3">
    <source>
        <dbReference type="ARBA" id="ARBA00006171"/>
    </source>
</evidence>
<dbReference type="GO" id="GO:0006281">
    <property type="term" value="P:DNA repair"/>
    <property type="evidence" value="ECO:0007669"/>
    <property type="project" value="TreeGrafter"/>
</dbReference>
<dbReference type="SFLD" id="SFLDG01129">
    <property type="entry name" value="C1.5:_HAD__Beta-PGM__Phosphata"/>
    <property type="match status" value="1"/>
</dbReference>
<comment type="pathway">
    <text evidence="2">Organic acid metabolism; glycolate biosynthesis; glycolate from 2-phosphoglycolate: step 1/1.</text>
</comment>
<dbReference type="InterPro" id="IPR023214">
    <property type="entry name" value="HAD_sf"/>
</dbReference>
<dbReference type="AlphaFoldDB" id="A0A840SF11"/>
<dbReference type="Gene3D" id="1.10.150.240">
    <property type="entry name" value="Putative phosphatase, domain 2"/>
    <property type="match status" value="1"/>
</dbReference>
<dbReference type="EMBL" id="JACHFM010000001">
    <property type="protein sequence ID" value="MBB5220417.1"/>
    <property type="molecule type" value="Genomic_DNA"/>
</dbReference>
<evidence type="ECO:0000256" key="2">
    <source>
        <dbReference type="ARBA" id="ARBA00004818"/>
    </source>
</evidence>
<dbReference type="SUPFAM" id="SSF56784">
    <property type="entry name" value="HAD-like"/>
    <property type="match status" value="1"/>
</dbReference>
<dbReference type="SFLD" id="SFLDS00003">
    <property type="entry name" value="Haloacid_Dehalogenase"/>
    <property type="match status" value="1"/>
</dbReference>
<organism evidence="5 6">
    <name type="scientific">Amaricoccus macauensis</name>
    <dbReference type="NCBI Taxonomy" id="57001"/>
    <lineage>
        <taxon>Bacteria</taxon>
        <taxon>Pseudomonadati</taxon>
        <taxon>Pseudomonadota</taxon>
        <taxon>Alphaproteobacteria</taxon>
        <taxon>Rhodobacterales</taxon>
        <taxon>Paracoccaceae</taxon>
        <taxon>Amaricoccus</taxon>
    </lineage>
</organism>
<reference evidence="5 6" key="1">
    <citation type="submission" date="2020-08" db="EMBL/GenBank/DDBJ databases">
        <title>Genomic Encyclopedia of Type Strains, Phase IV (KMG-IV): sequencing the most valuable type-strain genomes for metagenomic binning, comparative biology and taxonomic classification.</title>
        <authorList>
            <person name="Goeker M."/>
        </authorList>
    </citation>
    <scope>NUCLEOTIDE SEQUENCE [LARGE SCALE GENOMIC DNA]</scope>
    <source>
        <strain evidence="5 6">DSM 101730</strain>
    </source>
</reference>
<dbReference type="InterPro" id="IPR050155">
    <property type="entry name" value="HAD-like_hydrolase_sf"/>
</dbReference>
<dbReference type="Proteomes" id="UP000549457">
    <property type="component" value="Unassembled WGS sequence"/>
</dbReference>
<gene>
    <name evidence="5" type="ORF">HNP73_000338</name>
</gene>
<evidence type="ECO:0000313" key="5">
    <source>
        <dbReference type="EMBL" id="MBB5220417.1"/>
    </source>
</evidence>
<dbReference type="EC" id="3.1.3.18" evidence="4"/>
<evidence type="ECO:0000256" key="4">
    <source>
        <dbReference type="ARBA" id="ARBA00013078"/>
    </source>
</evidence>
<comment type="similarity">
    <text evidence="3">Belongs to the HAD-like hydrolase superfamily. CbbY/CbbZ/Gph/YieH family.</text>
</comment>
<comment type="catalytic activity">
    <reaction evidence="1">
        <text>2-phosphoglycolate + H2O = glycolate + phosphate</text>
        <dbReference type="Rhea" id="RHEA:14369"/>
        <dbReference type="ChEBI" id="CHEBI:15377"/>
        <dbReference type="ChEBI" id="CHEBI:29805"/>
        <dbReference type="ChEBI" id="CHEBI:43474"/>
        <dbReference type="ChEBI" id="CHEBI:58033"/>
        <dbReference type="EC" id="3.1.3.18"/>
    </reaction>
</comment>
<name>A0A840SF11_9RHOB</name>
<accession>A0A840SF11</accession>
<keyword evidence="5" id="KW-0378">Hydrolase</keyword>
<dbReference type="Gene3D" id="3.40.50.1000">
    <property type="entry name" value="HAD superfamily/HAD-like"/>
    <property type="match status" value="1"/>
</dbReference>
<evidence type="ECO:0000256" key="1">
    <source>
        <dbReference type="ARBA" id="ARBA00000830"/>
    </source>
</evidence>
<proteinExistence type="inferred from homology"/>
<dbReference type="GO" id="GO:0008967">
    <property type="term" value="F:phosphoglycolate phosphatase activity"/>
    <property type="evidence" value="ECO:0007669"/>
    <property type="project" value="UniProtKB-EC"/>
</dbReference>
<dbReference type="PANTHER" id="PTHR43434">
    <property type="entry name" value="PHOSPHOGLYCOLATE PHOSPHATASE"/>
    <property type="match status" value="1"/>
</dbReference>
<comment type="caution">
    <text evidence="5">The sequence shown here is derived from an EMBL/GenBank/DDBJ whole genome shotgun (WGS) entry which is preliminary data.</text>
</comment>